<name>A0A1M6P730_9FLAO</name>
<dbReference type="Proteomes" id="UP000184543">
    <property type="component" value="Unassembled WGS sequence"/>
</dbReference>
<accession>A0A1M6P730</accession>
<dbReference type="STRING" id="192903.SAMN04488513_11835"/>
<evidence type="ECO:0008006" key="3">
    <source>
        <dbReference type="Google" id="ProtNLM"/>
    </source>
</evidence>
<sequence length="302" mass="35136">MKDSLENDIRQEVFNLDFDLKAESLVSYLNKEDTQFDISLNDFFKRRFSKDITGIEKDSYRDNTLKINLSRRGFYNILPERFFHSTYISTSFVNTMVADYHSRKIEEENALKFFKPLETEFFLHRVDIETAENDIIKALGSPKLVDFLMDLWKMDEKIPKRMAAKILKTMPFMYKIAGNIPLLKKVLENIIEEDIVIEKDFASAGLPVADEPWQLGVNMASSGKAKTFLPKYIFTMNNISRPEQIEDYLPDGKITAVVRFFLEHTLPHECDFEINFSLPKRKTKFIMTEDAYSGRLGISATI</sequence>
<evidence type="ECO:0000313" key="1">
    <source>
        <dbReference type="EMBL" id="SHK03708.1"/>
    </source>
</evidence>
<keyword evidence="2" id="KW-1185">Reference proteome</keyword>
<protein>
    <recommendedName>
        <fullName evidence="3">Type VI secretion, VasB, ImpH, VC_A0111</fullName>
    </recommendedName>
</protein>
<reference evidence="2" key="1">
    <citation type="submission" date="2016-11" db="EMBL/GenBank/DDBJ databases">
        <authorList>
            <person name="Varghese N."/>
            <person name="Submissions S."/>
        </authorList>
    </citation>
    <scope>NUCLEOTIDE SEQUENCE [LARGE SCALE GENOMIC DNA]</scope>
    <source>
        <strain evidence="2">DSM 19858</strain>
    </source>
</reference>
<dbReference type="EMBL" id="FQYU01000018">
    <property type="protein sequence ID" value="SHK03708.1"/>
    <property type="molecule type" value="Genomic_DNA"/>
</dbReference>
<organism evidence="1 2">
    <name type="scientific">Pseudozobellia thermophila</name>
    <dbReference type="NCBI Taxonomy" id="192903"/>
    <lineage>
        <taxon>Bacteria</taxon>
        <taxon>Pseudomonadati</taxon>
        <taxon>Bacteroidota</taxon>
        <taxon>Flavobacteriia</taxon>
        <taxon>Flavobacteriales</taxon>
        <taxon>Flavobacteriaceae</taxon>
        <taxon>Pseudozobellia</taxon>
    </lineage>
</organism>
<dbReference type="RefSeq" id="WP_072995888.1">
    <property type="nucleotide sequence ID" value="NZ_FQYU01000018.1"/>
</dbReference>
<dbReference type="AlphaFoldDB" id="A0A1M6P730"/>
<gene>
    <name evidence="1" type="ORF">SAMN04488513_11835</name>
</gene>
<dbReference type="OrthoDB" id="1411058at2"/>
<proteinExistence type="predicted"/>
<evidence type="ECO:0000313" key="2">
    <source>
        <dbReference type="Proteomes" id="UP000184543"/>
    </source>
</evidence>